<protein>
    <recommendedName>
        <fullName evidence="8">Major facilitator superfamily (MFS) profile domain-containing protein</fullName>
    </recommendedName>
</protein>
<comment type="subcellular location">
    <subcellularLocation>
        <location evidence="1">Membrane</location>
        <topology evidence="1">Multi-pass membrane protein</topology>
    </subcellularLocation>
</comment>
<dbReference type="PANTHER" id="PTHR23502:SF51">
    <property type="entry name" value="QUINIDINE RESISTANCE PROTEIN 1-RELATED"/>
    <property type="match status" value="1"/>
</dbReference>
<keyword evidence="2" id="KW-0813">Transport</keyword>
<evidence type="ECO:0000256" key="5">
    <source>
        <dbReference type="ARBA" id="ARBA00023136"/>
    </source>
</evidence>
<evidence type="ECO:0000256" key="1">
    <source>
        <dbReference type="ARBA" id="ARBA00004141"/>
    </source>
</evidence>
<sequence length="589" mass="63937">MFDKNKEDEVSSQTPTSEVDRELEQEEDDLAIEEIQPFSNVSTSAAGVIDEKTSGSESDEKASIKGGSGIVTTVPIQETDKETEAGLAAVQSQPEGPPPPPYSRFTHRQKIGITLTVSFLAIISPLSGQIYLPALNSLAADLHVPVSSINLTITTFMIFQGITPSFIGNFSDVYGRRPAYLICFSIYVLANLGLALQNSYAALMVLRCFQSMGSSATISLSSATVADLVTRAERGKFIGFAAMGVTLGPALGPVAGGLLTQYFGWHGIFWFLLILSSVLFSFMFCFLPETCRNIVGNGSVLPPWWNMSLYQFLKTRRLTVAERAAVGDHSTLARGRRRPNPFAALKILLEREGGVTLGCGSLLAGGYFMVTTTLSEQLRDRFGFSPVTVGLCYLPLGFGTLSSRWTIGLLLDWNFRRWARMLGLKIDLNKQQNLDQFPIEKIRLQISICAIYMASVAVIAYGWTMESHASLAGIEVALFFMGVFFAGAMNGINTLIVDTHPESPATAVAANNLFRCFISSGGTAIALPLINRIGMGFTAVLIAGVWVAFSPVLWLVMFRGAEWRKATMAKKKAKEEAKEAKKAAASSNV</sequence>
<evidence type="ECO:0000256" key="2">
    <source>
        <dbReference type="ARBA" id="ARBA00022448"/>
    </source>
</evidence>
<evidence type="ECO:0000259" key="8">
    <source>
        <dbReference type="PROSITE" id="PS50850"/>
    </source>
</evidence>
<evidence type="ECO:0000313" key="9">
    <source>
        <dbReference type="EMBL" id="CAK7237674.1"/>
    </source>
</evidence>
<dbReference type="InterPro" id="IPR020846">
    <property type="entry name" value="MFS_dom"/>
</dbReference>
<dbReference type="Gene3D" id="1.20.1720.10">
    <property type="entry name" value="Multidrug resistance protein D"/>
    <property type="match status" value="1"/>
</dbReference>
<feature type="region of interest" description="Disordered" evidence="6">
    <location>
        <begin position="84"/>
        <end position="104"/>
    </location>
</feature>
<keyword evidence="3 7" id="KW-0812">Transmembrane</keyword>
<dbReference type="Pfam" id="PF07690">
    <property type="entry name" value="MFS_1"/>
    <property type="match status" value="1"/>
</dbReference>
<feature type="transmembrane region" description="Helical" evidence="7">
    <location>
        <begin position="469"/>
        <end position="492"/>
    </location>
</feature>
<feature type="transmembrane region" description="Helical" evidence="7">
    <location>
        <begin position="355"/>
        <end position="375"/>
    </location>
</feature>
<evidence type="ECO:0000313" key="10">
    <source>
        <dbReference type="Proteomes" id="UP001642482"/>
    </source>
</evidence>
<keyword evidence="5 7" id="KW-0472">Membrane</keyword>
<feature type="transmembrane region" description="Helical" evidence="7">
    <location>
        <begin position="536"/>
        <end position="558"/>
    </location>
</feature>
<dbReference type="Proteomes" id="UP001642482">
    <property type="component" value="Unassembled WGS sequence"/>
</dbReference>
<evidence type="ECO:0000256" key="4">
    <source>
        <dbReference type="ARBA" id="ARBA00022989"/>
    </source>
</evidence>
<feature type="transmembrane region" description="Helical" evidence="7">
    <location>
        <begin position="444"/>
        <end position="463"/>
    </location>
</feature>
<evidence type="ECO:0000256" key="3">
    <source>
        <dbReference type="ARBA" id="ARBA00022692"/>
    </source>
</evidence>
<evidence type="ECO:0000256" key="6">
    <source>
        <dbReference type="SAM" id="MobiDB-lite"/>
    </source>
</evidence>
<name>A0ABP0D2M8_9PEZI</name>
<dbReference type="PANTHER" id="PTHR23502">
    <property type="entry name" value="MAJOR FACILITATOR SUPERFAMILY"/>
    <property type="match status" value="1"/>
</dbReference>
<dbReference type="InterPro" id="IPR036259">
    <property type="entry name" value="MFS_trans_sf"/>
</dbReference>
<keyword evidence="4 7" id="KW-1133">Transmembrane helix</keyword>
<feature type="domain" description="Major facilitator superfamily (MFS) profile" evidence="8">
    <location>
        <begin position="113"/>
        <end position="562"/>
    </location>
</feature>
<reference evidence="9 10" key="1">
    <citation type="submission" date="2024-01" db="EMBL/GenBank/DDBJ databases">
        <authorList>
            <person name="Allen C."/>
            <person name="Tagirdzhanova G."/>
        </authorList>
    </citation>
    <scope>NUCLEOTIDE SEQUENCE [LARGE SCALE GENOMIC DNA]</scope>
</reference>
<feature type="transmembrane region" description="Helical" evidence="7">
    <location>
        <begin position="513"/>
        <end position="530"/>
    </location>
</feature>
<feature type="transmembrane region" description="Helical" evidence="7">
    <location>
        <begin position="268"/>
        <end position="287"/>
    </location>
</feature>
<feature type="compositionally biased region" description="Acidic residues" evidence="6">
    <location>
        <begin position="21"/>
        <end position="32"/>
    </location>
</feature>
<feature type="compositionally biased region" description="Basic and acidic residues" evidence="6">
    <location>
        <begin position="49"/>
        <end position="63"/>
    </location>
</feature>
<dbReference type="EMBL" id="CAWUHD010000187">
    <property type="protein sequence ID" value="CAK7237674.1"/>
    <property type="molecule type" value="Genomic_DNA"/>
</dbReference>
<feature type="transmembrane region" description="Helical" evidence="7">
    <location>
        <begin position="237"/>
        <end position="256"/>
    </location>
</feature>
<gene>
    <name evidence="9" type="ORF">SEUCBS140593_010066</name>
</gene>
<dbReference type="InterPro" id="IPR011701">
    <property type="entry name" value="MFS"/>
</dbReference>
<feature type="transmembrane region" description="Helical" evidence="7">
    <location>
        <begin position="144"/>
        <end position="167"/>
    </location>
</feature>
<dbReference type="SUPFAM" id="SSF103473">
    <property type="entry name" value="MFS general substrate transporter"/>
    <property type="match status" value="1"/>
</dbReference>
<organism evidence="9 10">
    <name type="scientific">Sporothrix eucalyptigena</name>
    <dbReference type="NCBI Taxonomy" id="1812306"/>
    <lineage>
        <taxon>Eukaryota</taxon>
        <taxon>Fungi</taxon>
        <taxon>Dikarya</taxon>
        <taxon>Ascomycota</taxon>
        <taxon>Pezizomycotina</taxon>
        <taxon>Sordariomycetes</taxon>
        <taxon>Sordariomycetidae</taxon>
        <taxon>Ophiostomatales</taxon>
        <taxon>Ophiostomataceae</taxon>
        <taxon>Sporothrix</taxon>
    </lineage>
</organism>
<proteinExistence type="predicted"/>
<evidence type="ECO:0000256" key="7">
    <source>
        <dbReference type="SAM" id="Phobius"/>
    </source>
</evidence>
<feature type="region of interest" description="Disordered" evidence="6">
    <location>
        <begin position="1"/>
        <end position="72"/>
    </location>
</feature>
<accession>A0ABP0D2M8</accession>
<feature type="transmembrane region" description="Helical" evidence="7">
    <location>
        <begin position="387"/>
        <end position="411"/>
    </location>
</feature>
<feature type="transmembrane region" description="Helical" evidence="7">
    <location>
        <begin position="111"/>
        <end position="132"/>
    </location>
</feature>
<comment type="caution">
    <text evidence="9">The sequence shown here is derived from an EMBL/GenBank/DDBJ whole genome shotgun (WGS) entry which is preliminary data.</text>
</comment>
<keyword evidence="10" id="KW-1185">Reference proteome</keyword>
<dbReference type="PROSITE" id="PS50850">
    <property type="entry name" value="MFS"/>
    <property type="match status" value="1"/>
</dbReference>
<dbReference type="Gene3D" id="1.20.1250.20">
    <property type="entry name" value="MFS general substrate transporter like domains"/>
    <property type="match status" value="1"/>
</dbReference>